<evidence type="ECO:0000313" key="9">
    <source>
        <dbReference type="Proteomes" id="UP000244912"/>
    </source>
</evidence>
<keyword evidence="6 8" id="KW-0326">Glycosidase</keyword>
<evidence type="ECO:0000256" key="3">
    <source>
        <dbReference type="ARBA" id="ARBA00012601"/>
    </source>
</evidence>
<dbReference type="AlphaFoldDB" id="A0A2R8C0N7"/>
<proteinExistence type="inferred from homology"/>
<keyword evidence="7" id="KW-0119">Carbohydrate metabolism</keyword>
<dbReference type="Proteomes" id="UP000244912">
    <property type="component" value="Unassembled WGS sequence"/>
</dbReference>
<comment type="catalytic activity">
    <reaction evidence="1">
        <text>Endohydrolysis of (1-&gt;4)-beta-D-glucosidic linkages in cellulose, lichenin and cereal beta-D-glucans.</text>
        <dbReference type="EC" id="3.2.1.4"/>
    </reaction>
</comment>
<evidence type="ECO:0000256" key="5">
    <source>
        <dbReference type="ARBA" id="ARBA00023001"/>
    </source>
</evidence>
<name>A0A2R8C0N7_9RHOB</name>
<accession>A0A2R8C0N7</accession>
<keyword evidence="4 8" id="KW-0378">Hydrolase</keyword>
<keyword evidence="5" id="KW-0136">Cellulose degradation</keyword>
<dbReference type="InterPro" id="IPR002037">
    <property type="entry name" value="Glyco_hydro_8"/>
</dbReference>
<dbReference type="PRINTS" id="PR00735">
    <property type="entry name" value="GLHYDRLASE8"/>
</dbReference>
<dbReference type="Pfam" id="PF01270">
    <property type="entry name" value="Glyco_hydro_8"/>
    <property type="match status" value="1"/>
</dbReference>
<evidence type="ECO:0000256" key="1">
    <source>
        <dbReference type="ARBA" id="ARBA00000966"/>
    </source>
</evidence>
<dbReference type="GO" id="GO:0030245">
    <property type="term" value="P:cellulose catabolic process"/>
    <property type="evidence" value="ECO:0007669"/>
    <property type="project" value="UniProtKB-KW"/>
</dbReference>
<keyword evidence="9" id="KW-1185">Reference proteome</keyword>
<evidence type="ECO:0000256" key="7">
    <source>
        <dbReference type="ARBA" id="ARBA00023326"/>
    </source>
</evidence>
<evidence type="ECO:0000313" key="8">
    <source>
        <dbReference type="EMBL" id="SPJ25968.1"/>
    </source>
</evidence>
<dbReference type="GO" id="GO:0008810">
    <property type="term" value="F:cellulase activity"/>
    <property type="evidence" value="ECO:0007669"/>
    <property type="project" value="UniProtKB-EC"/>
</dbReference>
<evidence type="ECO:0000256" key="6">
    <source>
        <dbReference type="ARBA" id="ARBA00023295"/>
    </source>
</evidence>
<dbReference type="Gene3D" id="1.50.10.10">
    <property type="match status" value="1"/>
</dbReference>
<gene>
    <name evidence="8" type="primary">cmcAX_2</name>
    <name evidence="8" type="ORF">PAA8504_03824</name>
</gene>
<dbReference type="InterPro" id="IPR008928">
    <property type="entry name" value="6-hairpin_glycosidase_sf"/>
</dbReference>
<comment type="similarity">
    <text evidence="2">Belongs to the glycosyl hydrolase 8 (cellulase D) family.</text>
</comment>
<dbReference type="EC" id="3.2.1.4" evidence="3"/>
<dbReference type="InterPro" id="IPR012341">
    <property type="entry name" value="6hp_glycosidase-like_sf"/>
</dbReference>
<dbReference type="SUPFAM" id="SSF48208">
    <property type="entry name" value="Six-hairpin glycosidases"/>
    <property type="match status" value="1"/>
</dbReference>
<keyword evidence="7" id="KW-0624">Polysaccharide degradation</keyword>
<organism evidence="8 9">
    <name type="scientific">Palleronia abyssalis</name>
    <dbReference type="NCBI Taxonomy" id="1501240"/>
    <lineage>
        <taxon>Bacteria</taxon>
        <taxon>Pseudomonadati</taxon>
        <taxon>Pseudomonadota</taxon>
        <taxon>Alphaproteobacteria</taxon>
        <taxon>Rhodobacterales</taxon>
        <taxon>Roseobacteraceae</taxon>
        <taxon>Palleronia</taxon>
    </lineage>
</organism>
<sequence>MIPAKVISATAPAAALAGATSWQDAWEAWKAAFLTGEGRVVDALQEAASHSEGQGWGLVLAVAFDDAEAFARMFAWTERTLAVRQDALLAWRWRPGRGVTDFNNASDGDLFYAWALLRAARRFGVPAYADRARAVAGAIDAILVRESPQGGLLLRPAAERFSGPGAETINPSYYMPLALHALAAAFDLSRLARVADDGAAILARIAEAGLVPDWITVTPQGLRLPDTLSGLYGYDALRVPLYLIWSGRFGHPAVARARDLFASARTRGVPVRADLEGKATERSDAAGYRAVATLTRCTGRTVSRESLPPFTADQPYYPATLHLLALVAALETTDACVP</sequence>
<reference evidence="8 9" key="1">
    <citation type="submission" date="2018-03" db="EMBL/GenBank/DDBJ databases">
        <authorList>
            <person name="Keele B.F."/>
        </authorList>
    </citation>
    <scope>NUCLEOTIDE SEQUENCE [LARGE SCALE GENOMIC DNA]</scope>
    <source>
        <strain evidence="8 9">CECT 8504</strain>
    </source>
</reference>
<evidence type="ECO:0000256" key="4">
    <source>
        <dbReference type="ARBA" id="ARBA00022801"/>
    </source>
</evidence>
<protein>
    <recommendedName>
        <fullName evidence="3">cellulase</fullName>
        <ecNumber evidence="3">3.2.1.4</ecNumber>
    </recommendedName>
</protein>
<evidence type="ECO:0000256" key="2">
    <source>
        <dbReference type="ARBA" id="ARBA00009209"/>
    </source>
</evidence>
<dbReference type="EMBL" id="ONZF01000013">
    <property type="protein sequence ID" value="SPJ25968.1"/>
    <property type="molecule type" value="Genomic_DNA"/>
</dbReference>